<dbReference type="Gene3D" id="2.60.40.1500">
    <property type="entry name" value="Glycosyl hydrolase domain, family 39"/>
    <property type="match status" value="1"/>
</dbReference>
<dbReference type="RefSeq" id="XP_070402613.1">
    <property type="nucleotide sequence ID" value="XM_070546512.1"/>
</dbReference>
<keyword evidence="2" id="KW-0378">Hydrolase</keyword>
<dbReference type="InterPro" id="IPR000514">
    <property type="entry name" value="Glyco_hydro_39"/>
</dbReference>
<evidence type="ECO:0000256" key="1">
    <source>
        <dbReference type="ARBA" id="ARBA00008875"/>
    </source>
</evidence>
<dbReference type="PANTHER" id="PTHR12631:SF8">
    <property type="entry name" value="ALPHA-L-IDURONIDASE"/>
    <property type="match status" value="1"/>
</dbReference>
<dbReference type="Gene3D" id="3.20.20.80">
    <property type="entry name" value="Glycosidases"/>
    <property type="match status" value="1"/>
</dbReference>
<protein>
    <submittedName>
        <fullName evidence="7">Transcript variant X3</fullName>
    </submittedName>
</protein>
<evidence type="ECO:0000256" key="2">
    <source>
        <dbReference type="ARBA" id="ARBA00022801"/>
    </source>
</evidence>
<sequence length="562" mass="63308">MEASSRSGYTGCWSWSPHSKSRDIGGRPQYNFTKLDQLMDLLWVNGLQPGFELMGSVSNYFTDFENKSQVVEWRNLVYLIAKRYIDLYGLGSVSRWNFETWNEPNNHNFDNVTMSVQGFLNYYDACSEGLRAASELLRFGGPGDSCHAPPHSLYCWAMLQHCYNGTNFFTGETTVRIDYIALHKKGGGYSLPILQQEIQTVGEIQERFPRFRSLPVYNDEADPLVGWSKPQVWRADVTYAAMVVKVIKQHQDLLLGNPNSTINYTLLSNDNAFLSYHPHPFTQRTLTARFQVNNTHPPHVQLIRKPVLTVMGLLALLGDTQVLAQVLTSGGEHSDTLGVLASSHRPAVLGGSDSWQTAVLVYNSDDNSTSNHTDEVTVSLKGLAEQKGLVYVTYYMDNNVTNPYQLWQNMGGPDYPTAEQFRNIRNVEDPRVDGPFKVPAGDTLTLKAKLPVPSILLVHICAQPRAGPDQVNGVRFTGITDGQVLILWSDHCVASKCIKTFEVEFSTDKQKFRRINVKDTIFTSYVYSPVDQEVGGLYRVRAVDYWGRPGPYSLPERFTKTE</sequence>
<dbReference type="EMBL" id="JAAVVJ010000019">
    <property type="protein sequence ID" value="KAF7199725.1"/>
    <property type="molecule type" value="Genomic_DNA"/>
</dbReference>
<evidence type="ECO:0000256" key="3">
    <source>
        <dbReference type="ARBA" id="ARBA00023295"/>
    </source>
</evidence>
<proteinExistence type="inferred from homology"/>
<accession>A0A9D2XCZ3</accession>
<feature type="domain" description="Glycosyl hydrolases family 39 N-terminal catalytic" evidence="5">
    <location>
        <begin position="23"/>
        <end position="439"/>
    </location>
</feature>
<reference evidence="7" key="1">
    <citation type="submission" date="2020-03" db="EMBL/GenBank/DDBJ databases">
        <title>Intra-Species Differences in Population Size shape Life History and Genome Evolution.</title>
        <authorList>
            <person name="Willemsen D."/>
            <person name="Cui R."/>
            <person name="Valenzano D.R."/>
        </authorList>
    </citation>
    <scope>NUCLEOTIDE SEQUENCE</scope>
    <source>
        <strain evidence="7">GRZ</strain>
        <tissue evidence="7">Whole</tissue>
    </source>
</reference>
<evidence type="ECO:0000313" key="8">
    <source>
        <dbReference type="Proteomes" id="UP000822369"/>
    </source>
</evidence>
<dbReference type="InterPro" id="IPR013783">
    <property type="entry name" value="Ig-like_fold"/>
</dbReference>
<dbReference type="Pfam" id="PF01229">
    <property type="entry name" value="Glyco_hydro_39"/>
    <property type="match status" value="1"/>
</dbReference>
<dbReference type="GO" id="GO:0003940">
    <property type="term" value="F:L-iduronidase activity"/>
    <property type="evidence" value="ECO:0007669"/>
    <property type="project" value="TreeGrafter"/>
</dbReference>
<dbReference type="GeneID" id="107393559"/>
<feature type="active site" description="Proton donor" evidence="4">
    <location>
        <position position="103"/>
    </location>
</feature>
<dbReference type="InterPro" id="IPR017853">
    <property type="entry name" value="GH"/>
</dbReference>
<feature type="domain" description="Alpha-L-iduronidase C-terminal" evidence="6">
    <location>
        <begin position="473"/>
        <end position="558"/>
    </location>
</feature>
<dbReference type="InterPro" id="IPR049166">
    <property type="entry name" value="GH39_cat"/>
</dbReference>
<dbReference type="FunFam" id="2.60.40.1500:FF:000002">
    <property type="entry name" value="Iduronidase alpha-L"/>
    <property type="match status" value="1"/>
</dbReference>
<dbReference type="GO" id="GO:0005975">
    <property type="term" value="P:carbohydrate metabolic process"/>
    <property type="evidence" value="ECO:0007669"/>
    <property type="project" value="InterPro"/>
</dbReference>
<evidence type="ECO:0000313" key="7">
    <source>
        <dbReference type="EMBL" id="KAF7199725.1"/>
    </source>
</evidence>
<dbReference type="Gene3D" id="2.60.40.10">
    <property type="entry name" value="Immunoglobulins"/>
    <property type="match status" value="1"/>
</dbReference>
<evidence type="ECO:0000259" key="5">
    <source>
        <dbReference type="Pfam" id="PF01229"/>
    </source>
</evidence>
<dbReference type="AlphaFoldDB" id="A0A9D2XCZ3"/>
<dbReference type="InterPro" id="IPR051923">
    <property type="entry name" value="Glycosyl_Hydrolase_39"/>
</dbReference>
<dbReference type="PRINTS" id="PR00745">
    <property type="entry name" value="GLHYDRLASE39"/>
</dbReference>
<dbReference type="CTD" id="3425"/>
<dbReference type="FunFam" id="2.60.40.10:FF:002085">
    <property type="entry name" value="Iduronidase, alpha-L"/>
    <property type="match status" value="1"/>
</dbReference>
<dbReference type="Pfam" id="PF21200">
    <property type="entry name" value="Glyco_hydro_39_C"/>
    <property type="match status" value="1"/>
</dbReference>
<dbReference type="RefSeq" id="XP_070402614.1">
    <property type="nucleotide sequence ID" value="XM_070546513.1"/>
</dbReference>
<dbReference type="SUPFAM" id="SSF51011">
    <property type="entry name" value="Glycosyl hydrolase domain"/>
    <property type="match status" value="1"/>
</dbReference>
<gene>
    <name evidence="7" type="primary">idua</name>
    <name evidence="7" type="ORF">G4P62_016462</name>
</gene>
<dbReference type="InterPro" id="IPR049165">
    <property type="entry name" value="GH39_as"/>
</dbReference>
<evidence type="ECO:0000259" key="6">
    <source>
        <dbReference type="Pfam" id="PF21200"/>
    </source>
</evidence>
<dbReference type="Proteomes" id="UP000822369">
    <property type="component" value="Chromosome 19"/>
</dbReference>
<comment type="caution">
    <text evidence="7">The sequence shown here is derived from an EMBL/GenBank/DDBJ whole genome shotgun (WGS) entry which is preliminary data.</text>
</comment>
<name>A0A9D2XCZ3_NOTFU</name>
<dbReference type="InterPro" id="IPR049167">
    <property type="entry name" value="GH39_C"/>
</dbReference>
<evidence type="ECO:0000256" key="4">
    <source>
        <dbReference type="PIRSR" id="PIRSR600514-1"/>
    </source>
</evidence>
<organism evidence="7 8">
    <name type="scientific">Nothobranchius furzeri</name>
    <name type="common">Turquoise killifish</name>
    <dbReference type="NCBI Taxonomy" id="105023"/>
    <lineage>
        <taxon>Eukaryota</taxon>
        <taxon>Metazoa</taxon>
        <taxon>Chordata</taxon>
        <taxon>Craniata</taxon>
        <taxon>Vertebrata</taxon>
        <taxon>Euteleostomi</taxon>
        <taxon>Actinopterygii</taxon>
        <taxon>Neopterygii</taxon>
        <taxon>Teleostei</taxon>
        <taxon>Neoteleostei</taxon>
        <taxon>Acanthomorphata</taxon>
        <taxon>Ovalentaria</taxon>
        <taxon>Atherinomorphae</taxon>
        <taxon>Cyprinodontiformes</taxon>
        <taxon>Nothobranchiidae</taxon>
        <taxon>Nothobranchius</taxon>
    </lineage>
</organism>
<comment type="similarity">
    <text evidence="1">Belongs to the glycosyl hydrolase 39 family.</text>
</comment>
<dbReference type="PANTHER" id="PTHR12631">
    <property type="entry name" value="ALPHA-L-IDURONIDASE"/>
    <property type="match status" value="1"/>
</dbReference>
<dbReference type="SUPFAM" id="SSF51445">
    <property type="entry name" value="(Trans)glycosidases"/>
    <property type="match status" value="1"/>
</dbReference>
<keyword evidence="3" id="KW-0326">Glycosidase</keyword>
<dbReference type="PROSITE" id="PS01027">
    <property type="entry name" value="GLYCOSYL_HYDROL_F39"/>
    <property type="match status" value="1"/>
</dbReference>